<sequence length="240" mass="27469">MSEYTTGEIAKKVNVSVRTIQYYDKKNILCPTQITESGRRLYSDNDLNKLKLIMLLKSMGLSLNSIKDILSSNNSTKIMILLLTEQKKSLQSQAKEADQKIKVVDNFLNGLSDMDNFPINSVEDIDYIMNNKQSLRRVHVRMILFGLPIDIVEIATLIYSIKSGNWWIFGLGMLVAIAGACWLTKYYFGSVNYICPNCNTIFKPRFKEAFFAKHTIKTRKLTCPNCGEKDFCVEVFNEDK</sequence>
<dbReference type="Gene3D" id="1.10.1660.10">
    <property type="match status" value="1"/>
</dbReference>
<organism evidence="4 5">
    <name type="scientific">Companilactobacillus allii</name>
    <dbReference type="NCBI Taxonomy" id="1847728"/>
    <lineage>
        <taxon>Bacteria</taxon>
        <taxon>Bacillati</taxon>
        <taxon>Bacillota</taxon>
        <taxon>Bacilli</taxon>
        <taxon>Lactobacillales</taxon>
        <taxon>Lactobacillaceae</taxon>
        <taxon>Companilactobacillus</taxon>
    </lineage>
</organism>
<keyword evidence="2" id="KW-0472">Membrane</keyword>
<dbReference type="PANTHER" id="PTHR30204:SF96">
    <property type="entry name" value="CHROMOSOME-ANCHORING PROTEIN RACA"/>
    <property type="match status" value="1"/>
</dbReference>
<dbReference type="STRING" id="1847728.BTM29_02670"/>
<dbReference type="Proteomes" id="UP000187499">
    <property type="component" value="Chromosome"/>
</dbReference>
<evidence type="ECO:0000259" key="3">
    <source>
        <dbReference type="PROSITE" id="PS50937"/>
    </source>
</evidence>
<dbReference type="CDD" id="cd01106">
    <property type="entry name" value="HTH_TipAL-Mta"/>
    <property type="match status" value="1"/>
</dbReference>
<dbReference type="OrthoDB" id="1894615at2"/>
<dbReference type="GO" id="GO:0003700">
    <property type="term" value="F:DNA-binding transcription factor activity"/>
    <property type="evidence" value="ECO:0007669"/>
    <property type="project" value="InterPro"/>
</dbReference>
<dbReference type="SMART" id="SM00422">
    <property type="entry name" value="HTH_MERR"/>
    <property type="match status" value="1"/>
</dbReference>
<dbReference type="InterPro" id="IPR009061">
    <property type="entry name" value="DNA-bd_dom_put_sf"/>
</dbReference>
<evidence type="ECO:0000313" key="5">
    <source>
        <dbReference type="Proteomes" id="UP000187499"/>
    </source>
</evidence>
<dbReference type="GO" id="GO:0003677">
    <property type="term" value="F:DNA binding"/>
    <property type="evidence" value="ECO:0007669"/>
    <property type="project" value="UniProtKB-KW"/>
</dbReference>
<dbReference type="AlphaFoldDB" id="A0A1P8Q125"/>
<dbReference type="PANTHER" id="PTHR30204">
    <property type="entry name" value="REDOX-CYCLING DRUG-SENSING TRANSCRIPTIONAL ACTIVATOR SOXR"/>
    <property type="match status" value="1"/>
</dbReference>
<proteinExistence type="predicted"/>
<dbReference type="KEGG" id="lalw:BTM29_02670"/>
<dbReference type="Pfam" id="PF13411">
    <property type="entry name" value="MerR_1"/>
    <property type="match status" value="1"/>
</dbReference>
<dbReference type="PRINTS" id="PR00040">
    <property type="entry name" value="HTHMERR"/>
</dbReference>
<dbReference type="RefSeq" id="WP_076614031.1">
    <property type="nucleotide sequence ID" value="NZ_CP019323.1"/>
</dbReference>
<keyword evidence="1" id="KW-0238">DNA-binding</keyword>
<dbReference type="InterPro" id="IPR047057">
    <property type="entry name" value="MerR_fam"/>
</dbReference>
<dbReference type="PROSITE" id="PS50937">
    <property type="entry name" value="HTH_MERR_2"/>
    <property type="match status" value="1"/>
</dbReference>
<dbReference type="SUPFAM" id="SSF46955">
    <property type="entry name" value="Putative DNA-binding domain"/>
    <property type="match status" value="1"/>
</dbReference>
<evidence type="ECO:0000256" key="2">
    <source>
        <dbReference type="SAM" id="Phobius"/>
    </source>
</evidence>
<evidence type="ECO:0000256" key="1">
    <source>
        <dbReference type="ARBA" id="ARBA00023125"/>
    </source>
</evidence>
<name>A0A1P8Q125_9LACO</name>
<evidence type="ECO:0000313" key="4">
    <source>
        <dbReference type="EMBL" id="APX71527.1"/>
    </source>
</evidence>
<keyword evidence="5" id="KW-1185">Reference proteome</keyword>
<feature type="transmembrane region" description="Helical" evidence="2">
    <location>
        <begin position="166"/>
        <end position="184"/>
    </location>
</feature>
<feature type="transmembrane region" description="Helical" evidence="2">
    <location>
        <begin position="138"/>
        <end position="160"/>
    </location>
</feature>
<reference evidence="5" key="1">
    <citation type="submission" date="2016-12" db="EMBL/GenBank/DDBJ databases">
        <authorList>
            <person name="Jung M.Y."/>
            <person name="Lee S.H."/>
        </authorList>
    </citation>
    <scope>NUCLEOTIDE SEQUENCE [LARGE SCALE GENOMIC DNA]</scope>
    <source>
        <strain evidence="5">WiKim39</strain>
    </source>
</reference>
<keyword evidence="2" id="KW-0812">Transmembrane</keyword>
<dbReference type="InterPro" id="IPR000551">
    <property type="entry name" value="MerR-type_HTH_dom"/>
</dbReference>
<dbReference type="EMBL" id="CP019323">
    <property type="protein sequence ID" value="APX71527.1"/>
    <property type="molecule type" value="Genomic_DNA"/>
</dbReference>
<keyword evidence="2" id="KW-1133">Transmembrane helix</keyword>
<protein>
    <recommendedName>
        <fullName evidence="3">HTH merR-type domain-containing protein</fullName>
    </recommendedName>
</protein>
<feature type="domain" description="HTH merR-type" evidence="3">
    <location>
        <begin position="3"/>
        <end position="72"/>
    </location>
</feature>
<gene>
    <name evidence="4" type="ORF">BTM29_02670</name>
</gene>
<accession>A0A1P8Q125</accession>